<gene>
    <name evidence="2" type="ORF">METZ01_LOCUS267819</name>
</gene>
<organism evidence="2">
    <name type="scientific">marine metagenome</name>
    <dbReference type="NCBI Taxonomy" id="408172"/>
    <lineage>
        <taxon>unclassified sequences</taxon>
        <taxon>metagenomes</taxon>
        <taxon>ecological metagenomes</taxon>
    </lineage>
</organism>
<evidence type="ECO:0000256" key="1">
    <source>
        <dbReference type="SAM" id="MobiDB-lite"/>
    </source>
</evidence>
<feature type="compositionally biased region" description="Polar residues" evidence="1">
    <location>
        <begin position="23"/>
        <end position="38"/>
    </location>
</feature>
<dbReference type="AlphaFoldDB" id="A0A382JTH2"/>
<evidence type="ECO:0000313" key="2">
    <source>
        <dbReference type="EMBL" id="SVC14965.1"/>
    </source>
</evidence>
<accession>A0A382JTH2</accession>
<proteinExistence type="predicted"/>
<feature type="region of interest" description="Disordered" evidence="1">
    <location>
        <begin position="16"/>
        <end position="49"/>
    </location>
</feature>
<protein>
    <submittedName>
        <fullName evidence="2">Uncharacterized protein</fullName>
    </submittedName>
</protein>
<feature type="non-terminal residue" evidence="2">
    <location>
        <position position="49"/>
    </location>
</feature>
<sequence length="49" mass="5456">MFLSIENRLDMVGESMDNVGESMDNTTSNSNSERQQGVQEFLDAVAETQ</sequence>
<dbReference type="EMBL" id="UINC01076113">
    <property type="protein sequence ID" value="SVC14965.1"/>
    <property type="molecule type" value="Genomic_DNA"/>
</dbReference>
<reference evidence="2" key="1">
    <citation type="submission" date="2018-05" db="EMBL/GenBank/DDBJ databases">
        <authorList>
            <person name="Lanie J.A."/>
            <person name="Ng W.-L."/>
            <person name="Kazmierczak K.M."/>
            <person name="Andrzejewski T.M."/>
            <person name="Davidsen T.M."/>
            <person name="Wayne K.J."/>
            <person name="Tettelin H."/>
            <person name="Glass J.I."/>
            <person name="Rusch D."/>
            <person name="Podicherti R."/>
            <person name="Tsui H.-C.T."/>
            <person name="Winkler M.E."/>
        </authorList>
    </citation>
    <scope>NUCLEOTIDE SEQUENCE</scope>
</reference>
<name>A0A382JTH2_9ZZZZ</name>